<dbReference type="AlphaFoldDB" id="A0A935K0D9"/>
<evidence type="ECO:0000313" key="1">
    <source>
        <dbReference type="EMBL" id="MBK7414224.1"/>
    </source>
</evidence>
<dbReference type="EMBL" id="JADJMS010000006">
    <property type="protein sequence ID" value="MBK7414224.1"/>
    <property type="molecule type" value="Genomic_DNA"/>
</dbReference>
<evidence type="ECO:0000313" key="2">
    <source>
        <dbReference type="Proteomes" id="UP000739411"/>
    </source>
</evidence>
<proteinExistence type="predicted"/>
<organism evidence="1 2">
    <name type="scientific">Candidatus Dechloromonas phosphorivorans</name>
    <dbReference type="NCBI Taxonomy" id="2899244"/>
    <lineage>
        <taxon>Bacteria</taxon>
        <taxon>Pseudomonadati</taxon>
        <taxon>Pseudomonadota</taxon>
        <taxon>Betaproteobacteria</taxon>
        <taxon>Rhodocyclales</taxon>
        <taxon>Azonexaceae</taxon>
        <taxon>Dechloromonas</taxon>
    </lineage>
</organism>
<protein>
    <submittedName>
        <fullName evidence="1">Uncharacterized protein</fullName>
    </submittedName>
</protein>
<name>A0A935K0D9_9RHOO</name>
<accession>A0A935K0D9</accession>
<dbReference type="Proteomes" id="UP000739411">
    <property type="component" value="Unassembled WGS sequence"/>
</dbReference>
<sequence>MLRYWLAILLLIVAGRALADESVRICHAYGCLVEAKIVYSESLLHEIDQMLSVAVDAENERKILAQAIGRMYAIGGEQSDIHNDKGGNYADANMPGRMDCIDHSTSTTRLLKLLEARGDLRWHRVLSSDVRYFAYIFPAHYSAVIEENSDDEAARFVVDSWFVDNGQPAVILPLDEWKKGAGPDV</sequence>
<reference evidence="1 2" key="1">
    <citation type="submission" date="2020-10" db="EMBL/GenBank/DDBJ databases">
        <title>Connecting structure to function with the recovery of over 1000 high-quality activated sludge metagenome-assembled genomes encoding full-length rRNA genes using long-read sequencing.</title>
        <authorList>
            <person name="Singleton C.M."/>
            <person name="Petriglieri F."/>
            <person name="Kristensen J.M."/>
            <person name="Kirkegaard R.H."/>
            <person name="Michaelsen T.Y."/>
            <person name="Andersen M.H."/>
            <person name="Karst S.M."/>
            <person name="Dueholm M.S."/>
            <person name="Nielsen P.H."/>
            <person name="Albertsen M."/>
        </authorList>
    </citation>
    <scope>NUCLEOTIDE SEQUENCE [LARGE SCALE GENOMIC DNA]</scope>
    <source>
        <strain evidence="1">EsbW_18-Q3-R4-48_BATAC.463</strain>
    </source>
</reference>
<comment type="caution">
    <text evidence="1">The sequence shown here is derived from an EMBL/GenBank/DDBJ whole genome shotgun (WGS) entry which is preliminary data.</text>
</comment>
<gene>
    <name evidence="1" type="ORF">IPJ38_02950</name>
</gene>